<dbReference type="PANTHER" id="PTHR33772">
    <property type="entry name" value="THYMUS, BRAIN AND TESTES-ASSOCIATED"/>
    <property type="match status" value="1"/>
</dbReference>
<protein>
    <submittedName>
        <fullName evidence="2">Uncharacterized protein</fullName>
    </submittedName>
</protein>
<accession>A0A816QQQ2</accession>
<comment type="caution">
    <text evidence="2">The sequence shown here is derived from an EMBL/GenBank/DDBJ whole genome shotgun (WGS) entry which is preliminary data.</text>
</comment>
<organism evidence="2 3">
    <name type="scientific">Rotaria magnacalcarata</name>
    <dbReference type="NCBI Taxonomy" id="392030"/>
    <lineage>
        <taxon>Eukaryota</taxon>
        <taxon>Metazoa</taxon>
        <taxon>Spiralia</taxon>
        <taxon>Gnathifera</taxon>
        <taxon>Rotifera</taxon>
        <taxon>Eurotatoria</taxon>
        <taxon>Bdelloidea</taxon>
        <taxon>Philodinida</taxon>
        <taxon>Philodinidae</taxon>
        <taxon>Rotaria</taxon>
    </lineage>
</organism>
<gene>
    <name evidence="2" type="ORF">WKI299_LOCUS12498</name>
</gene>
<feature type="region of interest" description="Disordered" evidence="1">
    <location>
        <begin position="343"/>
        <end position="371"/>
    </location>
</feature>
<feature type="region of interest" description="Disordered" evidence="1">
    <location>
        <begin position="418"/>
        <end position="443"/>
    </location>
</feature>
<reference evidence="2" key="1">
    <citation type="submission" date="2021-02" db="EMBL/GenBank/DDBJ databases">
        <authorList>
            <person name="Nowell W R."/>
        </authorList>
    </citation>
    <scope>NUCLEOTIDE SEQUENCE</scope>
</reference>
<evidence type="ECO:0000313" key="3">
    <source>
        <dbReference type="Proteomes" id="UP000663856"/>
    </source>
</evidence>
<dbReference type="PANTHER" id="PTHR33772:SF1">
    <property type="entry name" value="PROTEIN TBATA"/>
    <property type="match status" value="1"/>
</dbReference>
<feature type="compositionally biased region" description="Low complexity" evidence="1">
    <location>
        <begin position="181"/>
        <end position="196"/>
    </location>
</feature>
<dbReference type="InterPro" id="IPR037394">
    <property type="entry name" value="TBATA-like"/>
</dbReference>
<dbReference type="Proteomes" id="UP000663856">
    <property type="component" value="Unassembled WGS sequence"/>
</dbReference>
<feature type="compositionally biased region" description="Low complexity" evidence="1">
    <location>
        <begin position="353"/>
        <end position="366"/>
    </location>
</feature>
<proteinExistence type="predicted"/>
<dbReference type="EMBL" id="CAJNRF010004642">
    <property type="protein sequence ID" value="CAF2062938.1"/>
    <property type="molecule type" value="Genomic_DNA"/>
</dbReference>
<dbReference type="Pfam" id="PF15256">
    <property type="entry name" value="SPATIAL"/>
    <property type="match status" value="1"/>
</dbReference>
<name>A0A816QQQ2_9BILA</name>
<feature type="region of interest" description="Disordered" evidence="1">
    <location>
        <begin position="175"/>
        <end position="229"/>
    </location>
</feature>
<feature type="compositionally biased region" description="Polar residues" evidence="1">
    <location>
        <begin position="204"/>
        <end position="226"/>
    </location>
</feature>
<evidence type="ECO:0000256" key="1">
    <source>
        <dbReference type="SAM" id="MobiDB-lite"/>
    </source>
</evidence>
<sequence>MDFEPSRSLPRCRFGQLSKNMFFTRHVAQPRFLRFITGASGQRVCHVREQPLALPISTTGDPTKSLMSDPRFCIDFAPQSYNETLLRSYANKIEPKKRRERLLPPMPGWNPTGTVKFSIRIIANDFSLIVYSFSFFLVVDTDNWRRELARIAEMVGFVTSDDLVELENRKETPVTLPQISATTPAPVPVLTTPLPASASKRPKSSGQYSRQSGRWNETPKSANRIRSASGRRTPFKSYLPNHLVCVDEQEREMWMIQVLCQILKTDNISEIQSWLVSSGPNEKEAVRQLITIAIKGLEENGRIQKQDRLNGNVKEIQVNMDSFGSLLANRFPYVSSTMLIVPSNENSSRPLSRPRTAPATQATAAQSKADFHSKSVGGLQHNLETTDENSELMLTMTESIVLEPTPIDVKHDIQILTLDDNDNDNDNDKSQPTINEENEKIPF</sequence>
<dbReference type="AlphaFoldDB" id="A0A816QQQ2"/>
<evidence type="ECO:0000313" key="2">
    <source>
        <dbReference type="EMBL" id="CAF2062938.1"/>
    </source>
</evidence>